<protein>
    <submittedName>
        <fullName evidence="1">Uncharacterized protein</fullName>
    </submittedName>
</protein>
<name>A0A6M3IIT2_9ZZZZ</name>
<proteinExistence type="predicted"/>
<evidence type="ECO:0000313" key="1">
    <source>
        <dbReference type="EMBL" id="QJA57058.1"/>
    </source>
</evidence>
<sequence length="515" mass="52155">MASIVPGSLVEGFDPAMLENILGGGLLSTTGAAGTIGGGLLSTTGAAGTRGISSLNLYNQPTGEDNWGNPAAATPYAGEIPDWIKNLNLPETYTESYFESGDPWAQTRQSPANYYTGSNFTDLLTGQSGMAYITGPEGKIYNPNYFNPVSNDYGALQARVDALNESIGATSESEQYAIFPNWKGNDPMSGEYDPGGQWKIEYAGVGSPWIHEAIRKYGETIVIAAIATMGTLGAANALGFSIPGAAGTAGNVAGEMGGSTIGLGAGEVAAGTGAGITGAGNIGAELGGIGPTGTIGAETGISLGAGGAAEAGLTVGGAETGIGLETGAGITGAGAGIEAASPAGLFSSLTPTQWTMLAAGGIGALSDAVSNYLGAEASEEAMEEYLKAWYSAQWTDARREAYISSATNAITQYGAQQAAARGPQIAAEMAARGTGGGTYAGSVEREQDKINAMVANNINSAVLETYKPPASTPNVQAFFQGNQNPWAETLEGFGSAIGSALPWWMMSNIYSNSKP</sequence>
<reference evidence="1" key="1">
    <citation type="submission" date="2020-03" db="EMBL/GenBank/DDBJ databases">
        <title>The deep terrestrial virosphere.</title>
        <authorList>
            <person name="Holmfeldt K."/>
            <person name="Nilsson E."/>
            <person name="Simone D."/>
            <person name="Lopez-Fernandez M."/>
            <person name="Wu X."/>
            <person name="de Brujin I."/>
            <person name="Lundin D."/>
            <person name="Andersson A."/>
            <person name="Bertilsson S."/>
            <person name="Dopson M."/>
        </authorList>
    </citation>
    <scope>NUCLEOTIDE SEQUENCE</scope>
    <source>
        <strain evidence="1">MM415B01732</strain>
    </source>
</reference>
<accession>A0A6M3IIT2</accession>
<dbReference type="AlphaFoldDB" id="A0A6M3IIT2"/>
<organism evidence="1">
    <name type="scientific">viral metagenome</name>
    <dbReference type="NCBI Taxonomy" id="1070528"/>
    <lineage>
        <taxon>unclassified sequences</taxon>
        <taxon>metagenomes</taxon>
        <taxon>organismal metagenomes</taxon>
    </lineage>
</organism>
<dbReference type="EMBL" id="MT141252">
    <property type="protein sequence ID" value="QJA57058.1"/>
    <property type="molecule type" value="Genomic_DNA"/>
</dbReference>
<gene>
    <name evidence="1" type="ORF">MM415B01732_0005</name>
</gene>